<organism evidence="17 18">
    <name type="scientific">Astatotilapia calliptera</name>
    <name type="common">Eastern happy</name>
    <name type="synonym">Chromis callipterus</name>
    <dbReference type="NCBI Taxonomy" id="8154"/>
    <lineage>
        <taxon>Eukaryota</taxon>
        <taxon>Metazoa</taxon>
        <taxon>Chordata</taxon>
        <taxon>Craniata</taxon>
        <taxon>Vertebrata</taxon>
        <taxon>Euteleostomi</taxon>
        <taxon>Actinopterygii</taxon>
        <taxon>Neopterygii</taxon>
        <taxon>Teleostei</taxon>
        <taxon>Neoteleostei</taxon>
        <taxon>Acanthomorphata</taxon>
        <taxon>Ovalentaria</taxon>
        <taxon>Cichlomorphae</taxon>
        <taxon>Cichliformes</taxon>
        <taxon>Cichlidae</taxon>
        <taxon>African cichlids</taxon>
        <taxon>Pseudocrenilabrinae</taxon>
        <taxon>Haplochromini</taxon>
        <taxon>Astatotilapia</taxon>
    </lineage>
</organism>
<keyword evidence="6" id="KW-0524">Neurogenesis</keyword>
<comment type="subcellular location">
    <subcellularLocation>
        <location evidence="1">Membrane</location>
    </subcellularLocation>
</comment>
<reference evidence="17" key="3">
    <citation type="submission" date="2025-09" db="UniProtKB">
        <authorList>
            <consortium name="Ensembl"/>
        </authorList>
    </citation>
    <scope>IDENTIFICATION</scope>
</reference>
<dbReference type="InterPro" id="IPR007110">
    <property type="entry name" value="Ig-like_dom"/>
</dbReference>
<dbReference type="SUPFAM" id="SSF103575">
    <property type="entry name" value="Plexin repeat"/>
    <property type="match status" value="1"/>
</dbReference>
<dbReference type="GO" id="GO:0000122">
    <property type="term" value="P:negative regulation of transcription by RNA polymerase II"/>
    <property type="evidence" value="ECO:0007669"/>
    <property type="project" value="TreeGrafter"/>
</dbReference>
<evidence type="ECO:0000256" key="7">
    <source>
        <dbReference type="ARBA" id="ARBA00022989"/>
    </source>
</evidence>
<dbReference type="PROSITE" id="PS51004">
    <property type="entry name" value="SEMA"/>
    <property type="match status" value="1"/>
</dbReference>
<accession>A0AAX7TLY9</accession>
<keyword evidence="10" id="KW-0325">Glycoprotein</keyword>
<keyword evidence="18" id="KW-1185">Reference proteome</keyword>
<dbReference type="InterPro" id="IPR015943">
    <property type="entry name" value="WD40/YVTN_repeat-like_dom_sf"/>
</dbReference>
<dbReference type="Pfam" id="PF01403">
    <property type="entry name" value="Sema"/>
    <property type="match status" value="1"/>
</dbReference>
<feature type="domain" description="Ig-like" evidence="15">
    <location>
        <begin position="539"/>
        <end position="620"/>
    </location>
</feature>
<dbReference type="GO" id="GO:0043931">
    <property type="term" value="P:ossification involved in bone maturation"/>
    <property type="evidence" value="ECO:0007669"/>
    <property type="project" value="TreeGrafter"/>
</dbReference>
<comment type="caution">
    <text evidence="13">Lacks conserved residue(s) required for the propagation of feature annotation.</text>
</comment>
<keyword evidence="5" id="KW-0221">Differentiation</keyword>
<comment type="similarity">
    <text evidence="2">Belongs to the semaphorin family.</text>
</comment>
<keyword evidence="7 14" id="KW-1133">Transmembrane helix</keyword>
<keyword evidence="4 14" id="KW-0812">Transmembrane</keyword>
<dbReference type="GO" id="GO:0030335">
    <property type="term" value="P:positive regulation of cell migration"/>
    <property type="evidence" value="ECO:0007669"/>
    <property type="project" value="TreeGrafter"/>
</dbReference>
<sequence length="742" mass="82479">AMNLLLSLTVFCLLPLALMLIICLLSLFFPLGDNARFFSENDVYNYSTMLLIEDKGVLMLGAREKVYALDLYNISQKRASAAWEATPAKKTECKNKGKNAETECLNYIRILHEVGDDRMYVCGTNAFDPECKYVSFSGDALTFEKEMEDGKGKCPFDPFQRYASIMAGDDLYSATSMNFLGSEPVLIRSSGNIRTELKSSWLNEPTFVSMAQMQESKESESGDDDKVYLFFSETAVECDCYNKLVVSRVARVCKGDLGGLRTLQKKWTTFLKARIDCPVLESQLPYIIRDAYRWCDPEKDWKSCIFYTVFTAQLDTSDLSAVCAYRVSDISRVFAEGKYKTPVPVETSFVKWVMYSGEVPIPRPGACINNAARKAGIHKTLDLPDRTLQFVKDKPLMDQVIQPIGDKPLLVRRGATFTQIIVNQMKAADGNKYPVMFIGTDKGTVLKAVNYDGEMFIIEEVQIFHPHNHSFKKLYAGSDTGVAQIPLATCERSSSCMDCVLARDPYCGWNSALGKCVFISKSHREIIQSLKVGDASLCPDADPIKPLNLSVREGEDLKLSCLPLSSLGKIMWQKNNIDLTPSAALQLQDGLLIQNVSLSDAGHYRCLSVEHSRAKKHSITVIEHLVTIDLSDSGDRTLDTQAQTDCASVTGLQVACALLGLAFFALLAWNFYKGHLCMPWSCFKSKSEEQSQESQNQEALHSGVTMSSYGGPAWNLKIPKSLLSGLGSRKYCGVDRLSIKSG</sequence>
<evidence type="ECO:0000256" key="3">
    <source>
        <dbReference type="ARBA" id="ARBA00022473"/>
    </source>
</evidence>
<dbReference type="GO" id="GO:0030215">
    <property type="term" value="F:semaphorin receptor binding"/>
    <property type="evidence" value="ECO:0007669"/>
    <property type="project" value="InterPro"/>
</dbReference>
<dbReference type="SUPFAM" id="SSF48726">
    <property type="entry name" value="Immunoglobulin"/>
    <property type="match status" value="1"/>
</dbReference>
<dbReference type="GO" id="GO:0045499">
    <property type="term" value="F:chemorepellent activity"/>
    <property type="evidence" value="ECO:0007669"/>
    <property type="project" value="TreeGrafter"/>
</dbReference>
<evidence type="ECO:0000256" key="2">
    <source>
        <dbReference type="ARBA" id="ARBA00009492"/>
    </source>
</evidence>
<keyword evidence="3" id="KW-0217">Developmental protein</keyword>
<dbReference type="InterPro" id="IPR016201">
    <property type="entry name" value="PSI"/>
</dbReference>
<dbReference type="SMART" id="SM00409">
    <property type="entry name" value="IG"/>
    <property type="match status" value="1"/>
</dbReference>
<evidence type="ECO:0000256" key="6">
    <source>
        <dbReference type="ARBA" id="ARBA00022902"/>
    </source>
</evidence>
<protein>
    <recommendedName>
        <fullName evidence="12">Semaphorin-1A</fullName>
    </recommendedName>
</protein>
<dbReference type="GO" id="GO:0005886">
    <property type="term" value="C:plasma membrane"/>
    <property type="evidence" value="ECO:0007669"/>
    <property type="project" value="TreeGrafter"/>
</dbReference>
<dbReference type="AlphaFoldDB" id="A0AAX7TLY9"/>
<dbReference type="InterPro" id="IPR013783">
    <property type="entry name" value="Ig-like_fold"/>
</dbReference>
<keyword evidence="9" id="KW-1015">Disulfide bond</keyword>
<dbReference type="GO" id="GO:0001755">
    <property type="term" value="P:neural crest cell migration"/>
    <property type="evidence" value="ECO:0007669"/>
    <property type="project" value="TreeGrafter"/>
</dbReference>
<dbReference type="InterPro" id="IPR036352">
    <property type="entry name" value="Semap_dom_sf"/>
</dbReference>
<evidence type="ECO:0000256" key="11">
    <source>
        <dbReference type="ARBA" id="ARBA00023319"/>
    </source>
</evidence>
<dbReference type="PROSITE" id="PS50835">
    <property type="entry name" value="IG_LIKE"/>
    <property type="match status" value="1"/>
</dbReference>
<evidence type="ECO:0000256" key="10">
    <source>
        <dbReference type="ARBA" id="ARBA00023180"/>
    </source>
</evidence>
<evidence type="ECO:0000313" key="17">
    <source>
        <dbReference type="Ensembl" id="ENSACLP00000057954.1"/>
    </source>
</evidence>
<reference evidence="17" key="1">
    <citation type="submission" date="2018-05" db="EMBL/GenBank/DDBJ databases">
        <authorList>
            <person name="Datahose"/>
        </authorList>
    </citation>
    <scope>NUCLEOTIDE SEQUENCE</scope>
</reference>
<name>A0AAX7TLY9_ASTCA</name>
<dbReference type="PANTHER" id="PTHR11036:SF135">
    <property type="entry name" value="SEMAPHORIN 4D ISOFORM X1-RELATED"/>
    <property type="match status" value="1"/>
</dbReference>
<dbReference type="InterPro" id="IPR002165">
    <property type="entry name" value="Plexin_repeat"/>
</dbReference>
<evidence type="ECO:0000256" key="1">
    <source>
        <dbReference type="ARBA" id="ARBA00004370"/>
    </source>
</evidence>
<dbReference type="Gene3D" id="2.60.40.10">
    <property type="entry name" value="Immunoglobulins"/>
    <property type="match status" value="1"/>
</dbReference>
<dbReference type="Gene3D" id="2.130.10.10">
    <property type="entry name" value="YVTN repeat-like/Quinoprotein amine dehydrogenase"/>
    <property type="match status" value="1"/>
</dbReference>
<dbReference type="FunFam" id="3.30.1680.10:FF:000016">
    <property type="entry name" value="Putative Semaphorin-6B"/>
    <property type="match status" value="1"/>
</dbReference>
<dbReference type="GO" id="GO:0005615">
    <property type="term" value="C:extracellular space"/>
    <property type="evidence" value="ECO:0007669"/>
    <property type="project" value="TreeGrafter"/>
</dbReference>
<dbReference type="Proteomes" id="UP000265100">
    <property type="component" value="Chromosome 18"/>
</dbReference>
<evidence type="ECO:0000256" key="8">
    <source>
        <dbReference type="ARBA" id="ARBA00023136"/>
    </source>
</evidence>
<dbReference type="InterPro" id="IPR013151">
    <property type="entry name" value="Immunoglobulin_dom"/>
</dbReference>
<keyword evidence="8 14" id="KW-0472">Membrane</keyword>
<dbReference type="GO" id="GO:0007411">
    <property type="term" value="P:axon guidance"/>
    <property type="evidence" value="ECO:0007669"/>
    <property type="project" value="TreeGrafter"/>
</dbReference>
<dbReference type="Gene3D" id="3.30.1680.10">
    <property type="entry name" value="ligand-binding face of the semaphorins, domain 2"/>
    <property type="match status" value="1"/>
</dbReference>
<feature type="domain" description="Sema" evidence="16">
    <location>
        <begin position="19"/>
        <end position="487"/>
    </location>
</feature>
<evidence type="ECO:0000313" key="18">
    <source>
        <dbReference type="Proteomes" id="UP000265100"/>
    </source>
</evidence>
<dbReference type="Pfam" id="PF01437">
    <property type="entry name" value="PSI"/>
    <property type="match status" value="1"/>
</dbReference>
<dbReference type="SMART" id="SM00423">
    <property type="entry name" value="PSI"/>
    <property type="match status" value="1"/>
</dbReference>
<dbReference type="Ensembl" id="ENSACLT00000073524.1">
    <property type="protein sequence ID" value="ENSACLP00000057954.1"/>
    <property type="gene ID" value="ENSACLG00000003140.2"/>
</dbReference>
<evidence type="ECO:0000256" key="13">
    <source>
        <dbReference type="PROSITE-ProRule" id="PRU00352"/>
    </source>
</evidence>
<evidence type="ECO:0000259" key="15">
    <source>
        <dbReference type="PROSITE" id="PS50835"/>
    </source>
</evidence>
<evidence type="ECO:0000256" key="4">
    <source>
        <dbReference type="ARBA" id="ARBA00022692"/>
    </source>
</evidence>
<dbReference type="InterPro" id="IPR003599">
    <property type="entry name" value="Ig_sub"/>
</dbReference>
<feature type="transmembrane region" description="Helical" evidence="14">
    <location>
        <begin position="651"/>
        <end position="672"/>
    </location>
</feature>
<dbReference type="Pfam" id="PF00047">
    <property type="entry name" value="ig"/>
    <property type="match status" value="1"/>
</dbReference>
<evidence type="ECO:0000256" key="14">
    <source>
        <dbReference type="SAM" id="Phobius"/>
    </source>
</evidence>
<dbReference type="GO" id="GO:0071526">
    <property type="term" value="P:semaphorin-plexin signaling pathway"/>
    <property type="evidence" value="ECO:0007669"/>
    <property type="project" value="TreeGrafter"/>
</dbReference>
<dbReference type="FunFam" id="2.130.10.10:FF:001703">
    <property type="entry name" value="Semaphorin 4e"/>
    <property type="match status" value="1"/>
</dbReference>
<evidence type="ECO:0000256" key="9">
    <source>
        <dbReference type="ARBA" id="ARBA00023157"/>
    </source>
</evidence>
<evidence type="ECO:0000259" key="16">
    <source>
        <dbReference type="PROSITE" id="PS51004"/>
    </source>
</evidence>
<dbReference type="InterPro" id="IPR027231">
    <property type="entry name" value="Semaphorin"/>
</dbReference>
<dbReference type="PANTHER" id="PTHR11036">
    <property type="entry name" value="SEMAPHORIN"/>
    <property type="match status" value="1"/>
</dbReference>
<dbReference type="GeneTree" id="ENSGT00940000165656"/>
<proteinExistence type="inferred from homology"/>
<keyword evidence="11" id="KW-0393">Immunoglobulin domain</keyword>
<dbReference type="InterPro" id="IPR036179">
    <property type="entry name" value="Ig-like_dom_sf"/>
</dbReference>
<dbReference type="SUPFAM" id="SSF101912">
    <property type="entry name" value="Sema domain"/>
    <property type="match status" value="1"/>
</dbReference>
<dbReference type="InterPro" id="IPR001627">
    <property type="entry name" value="Semap_dom"/>
</dbReference>
<evidence type="ECO:0000256" key="12">
    <source>
        <dbReference type="ARBA" id="ARBA00074143"/>
    </source>
</evidence>
<dbReference type="SMART" id="SM00630">
    <property type="entry name" value="Sema"/>
    <property type="match status" value="1"/>
</dbReference>
<evidence type="ECO:0000256" key="5">
    <source>
        <dbReference type="ARBA" id="ARBA00022782"/>
    </source>
</evidence>
<reference evidence="17" key="2">
    <citation type="submission" date="2025-08" db="UniProtKB">
        <authorList>
            <consortium name="Ensembl"/>
        </authorList>
    </citation>
    <scope>IDENTIFICATION</scope>
</reference>